<proteinExistence type="inferred from homology"/>
<dbReference type="InterPro" id="IPR040451">
    <property type="entry name" value="GH81_N"/>
</dbReference>
<evidence type="ECO:0000256" key="4">
    <source>
        <dbReference type="ARBA" id="ARBA00022801"/>
    </source>
</evidence>
<keyword evidence="10" id="KW-0732">Signal</keyword>
<evidence type="ECO:0000256" key="7">
    <source>
        <dbReference type="ARBA" id="ARBA00023316"/>
    </source>
</evidence>
<keyword evidence="4" id="KW-0378">Hydrolase</keyword>
<dbReference type="PANTHER" id="PTHR31983:SF0">
    <property type="entry name" value="GLUCAN ENDO-1,3-BETA-D-GLUCOSIDASE 2"/>
    <property type="match status" value="1"/>
</dbReference>
<feature type="compositionally biased region" description="Low complexity" evidence="9">
    <location>
        <begin position="89"/>
        <end position="158"/>
    </location>
</feature>
<evidence type="ECO:0000313" key="14">
    <source>
        <dbReference type="Proteomes" id="UP000033647"/>
    </source>
</evidence>
<feature type="chain" id="PRO_5002468736" description="glucan endo-1,3-beta-D-glucosidase" evidence="10">
    <location>
        <begin position="29"/>
        <end position="1019"/>
    </location>
</feature>
<keyword evidence="14" id="KW-1185">Reference proteome</keyword>
<keyword evidence="6" id="KW-0326">Glycosidase</keyword>
<evidence type="ECO:0000256" key="9">
    <source>
        <dbReference type="SAM" id="MobiDB-lite"/>
    </source>
</evidence>
<dbReference type="GO" id="GO:0042973">
    <property type="term" value="F:glucan endo-1,3-beta-D-glucosidase activity"/>
    <property type="evidence" value="ECO:0007669"/>
    <property type="project" value="UniProtKB-EC"/>
</dbReference>
<dbReference type="Gene3D" id="2.70.98.30">
    <property type="entry name" value="Golgi alpha-mannosidase II, domain 4"/>
    <property type="match status" value="1"/>
</dbReference>
<feature type="signal peptide" evidence="10">
    <location>
        <begin position="1"/>
        <end position="28"/>
    </location>
</feature>
<dbReference type="PROSITE" id="PS52008">
    <property type="entry name" value="GH81"/>
    <property type="match status" value="1"/>
</dbReference>
<accession>A0A0F4GC23</accession>
<evidence type="ECO:0000256" key="5">
    <source>
        <dbReference type="ARBA" id="ARBA00023277"/>
    </source>
</evidence>
<comment type="similarity">
    <text evidence="2">Belongs to the glycosyl hydrolase 81 family.</text>
</comment>
<dbReference type="InterPro" id="IPR040720">
    <property type="entry name" value="GH81_C"/>
</dbReference>
<dbReference type="GO" id="GO:0052861">
    <property type="term" value="F:endo-1,3(4)-beta-glucanase activity"/>
    <property type="evidence" value="ECO:0007669"/>
    <property type="project" value="InterPro"/>
</dbReference>
<gene>
    <name evidence="13" type="ORF">TI39_contig4150g00018</name>
</gene>
<dbReference type="Proteomes" id="UP000033647">
    <property type="component" value="Unassembled WGS sequence"/>
</dbReference>
<dbReference type="AlphaFoldDB" id="A0A0F4GC23"/>
<dbReference type="STRING" id="1047168.A0A0F4GC23"/>
<feature type="compositionally biased region" description="Low complexity" evidence="9">
    <location>
        <begin position="165"/>
        <end position="177"/>
    </location>
</feature>
<evidence type="ECO:0000313" key="13">
    <source>
        <dbReference type="EMBL" id="KJX94921.1"/>
    </source>
</evidence>
<dbReference type="Gene3D" id="1.10.287.1170">
    <property type="entry name" value="glycoside hydrolase family 81 endo-[beta] glucanase"/>
    <property type="match status" value="1"/>
</dbReference>
<dbReference type="GO" id="GO:0071555">
    <property type="term" value="P:cell wall organization"/>
    <property type="evidence" value="ECO:0007669"/>
    <property type="project" value="UniProtKB-KW"/>
</dbReference>
<dbReference type="PANTHER" id="PTHR31983">
    <property type="entry name" value="ENDO-1,3(4)-BETA-GLUCANASE 1"/>
    <property type="match status" value="1"/>
</dbReference>
<feature type="domain" description="Glycosyl hydrolase family 81 N-terminal" evidence="11">
    <location>
        <begin position="319"/>
        <end position="651"/>
    </location>
</feature>
<sequence length="1019" mass="108809">MFRSHRCFRATHLLSLICLLSQVPQSSAFPYLQGDSRPEITARNAQEGDAQPANVVYQINDGQIQYQPPPPQYGPPPPQYGPPAPPTTPTTTVVVPCTTSSNSPATLSSSTTTTVIPRDVTTSTSTSLGPAYPASSSSATPEVVDDPASPAPSASTTTRAPQLEPSVPSDVAPSSSPTRLTEVGPAVPGTTSPSTGDLVVSTTTTSSSEQSATTMPPVPTNMPDNSLTSLSPSDVQTGTVPDLSSTGGSVITSLQTSGQPSSEPFPDISFSTTSLSLVDPTSFSSPTATAPVTSISETSIFRAIATGAPPSQISQRSDHPVPRLGIQGQQEKLQTNKFYSNLFLGDQSQSVFTFPYSVQWTKGSGETPSWGLAVSHVERNQVVFGPPQPGKDAGQSSYYANPIGVRSLILSATELNQTEAGTPGLTTDSLAAFSINLNLFGHGWTTPTIVFPLVQGSAFITGKYNSATPLIQTGVGIDNITYAGAVIEGSTYKYRIRLRNGYTWLMYVSPQSADYAQNTFTLSDGAVQGASSFSGTIQVAKLPGDANSDVEAVYDSAAGAYPTTGTISGTVDGTVGSYTMSWTREGVSNQTLLLFALPHHVGSFSDETAGKATDLQLMTTVKGMAIAVRGDSWTLTEDDLPIDMAFAPWSPAQGSVKTVSSNAVQAIYEAGLAELQQRIGQQTNVGSLYFDGKALAKFAVIVYTMNDIAGNRTLALSGLKVLQDAMAFHINNQMGFPLVYESAWGGVVSSGAYQNGNALEDFGNTYYNDHHFHYGYFVYTAAVIGYLDNEWLNDSNVAWTNMLVRDYANSVADDEYFPFSRAFDWYHGHSWAAGLFASADGKNQESSSEDTMASYALKMWGQIINDKAMEARGNLMLAIQKRSFAAYYLFEETNTVQPAEYIGNKVAGILFENKMDHTTYFGAAPELIEGIHMIPLMPFSAYIRSAKFVQEEWDAYFANTINTIQSGWRGLLMANYAIVNPSASFNFFSDPNLNPDFLDGGASQTWYLAWSAALGGSGT</sequence>
<dbReference type="Pfam" id="PF03639">
    <property type="entry name" value="Glyco_hydro_81"/>
    <property type="match status" value="1"/>
</dbReference>
<evidence type="ECO:0000256" key="6">
    <source>
        <dbReference type="ARBA" id="ARBA00023295"/>
    </source>
</evidence>
<evidence type="ECO:0000256" key="1">
    <source>
        <dbReference type="ARBA" id="ARBA00000382"/>
    </source>
</evidence>
<dbReference type="InterPro" id="IPR005200">
    <property type="entry name" value="Endo-beta-glucanase"/>
</dbReference>
<evidence type="ECO:0000256" key="10">
    <source>
        <dbReference type="SAM" id="SignalP"/>
    </source>
</evidence>
<dbReference type="GO" id="GO:0000272">
    <property type="term" value="P:polysaccharide catabolic process"/>
    <property type="evidence" value="ECO:0007669"/>
    <property type="project" value="UniProtKB-KW"/>
</dbReference>
<evidence type="ECO:0000256" key="2">
    <source>
        <dbReference type="ARBA" id="ARBA00010730"/>
    </source>
</evidence>
<organism evidence="13 14">
    <name type="scientific">Zymoseptoria brevis</name>
    <dbReference type="NCBI Taxonomy" id="1047168"/>
    <lineage>
        <taxon>Eukaryota</taxon>
        <taxon>Fungi</taxon>
        <taxon>Dikarya</taxon>
        <taxon>Ascomycota</taxon>
        <taxon>Pezizomycotina</taxon>
        <taxon>Dothideomycetes</taxon>
        <taxon>Dothideomycetidae</taxon>
        <taxon>Mycosphaerellales</taxon>
        <taxon>Mycosphaerellaceae</taxon>
        <taxon>Zymoseptoria</taxon>
    </lineage>
</organism>
<evidence type="ECO:0000259" key="12">
    <source>
        <dbReference type="Pfam" id="PF17652"/>
    </source>
</evidence>
<feature type="compositionally biased region" description="Low complexity" evidence="9">
    <location>
        <begin position="201"/>
        <end position="214"/>
    </location>
</feature>
<evidence type="ECO:0000256" key="3">
    <source>
        <dbReference type="ARBA" id="ARBA00012780"/>
    </source>
</evidence>
<keyword evidence="5" id="KW-0119">Carbohydrate metabolism</keyword>
<feature type="domain" description="Glycosyl hydrolase family 81 C-terminal" evidence="12">
    <location>
        <begin position="659"/>
        <end position="1008"/>
    </location>
</feature>
<dbReference type="Pfam" id="PF17652">
    <property type="entry name" value="Glyco_hydro81C"/>
    <property type="match status" value="1"/>
</dbReference>
<keyword evidence="7" id="KW-0961">Cell wall biogenesis/degradation</keyword>
<feature type="compositionally biased region" description="Polar residues" evidence="9">
    <location>
        <begin position="222"/>
        <end position="262"/>
    </location>
</feature>
<evidence type="ECO:0000259" key="11">
    <source>
        <dbReference type="Pfam" id="PF03639"/>
    </source>
</evidence>
<comment type="catalytic activity">
    <reaction evidence="1">
        <text>Hydrolysis of (1-&gt;3)-beta-D-glucosidic linkages in (1-&gt;3)-beta-D-glucans.</text>
        <dbReference type="EC" id="3.2.1.39"/>
    </reaction>
</comment>
<feature type="compositionally biased region" description="Pro residues" evidence="9">
    <location>
        <begin position="67"/>
        <end position="88"/>
    </location>
</feature>
<dbReference type="OrthoDB" id="4473401at2759"/>
<comment type="caution">
    <text evidence="13">The sequence shown here is derived from an EMBL/GenBank/DDBJ whole genome shotgun (WGS) entry which is preliminary data.</text>
</comment>
<name>A0A0F4GC23_9PEZI</name>
<dbReference type="EMBL" id="LAFY01004109">
    <property type="protein sequence ID" value="KJX94921.1"/>
    <property type="molecule type" value="Genomic_DNA"/>
</dbReference>
<evidence type="ECO:0000256" key="8">
    <source>
        <dbReference type="ARBA" id="ARBA00023326"/>
    </source>
</evidence>
<feature type="region of interest" description="Disordered" evidence="9">
    <location>
        <begin position="63"/>
        <end position="266"/>
    </location>
</feature>
<keyword evidence="8" id="KW-0624">Polysaccharide degradation</keyword>
<protein>
    <recommendedName>
        <fullName evidence="3">glucan endo-1,3-beta-D-glucosidase</fullName>
        <ecNumber evidence="3">3.2.1.39</ecNumber>
    </recommendedName>
</protein>
<dbReference type="GO" id="GO:0009986">
    <property type="term" value="C:cell surface"/>
    <property type="evidence" value="ECO:0007669"/>
    <property type="project" value="TreeGrafter"/>
</dbReference>
<reference evidence="13 14" key="1">
    <citation type="submission" date="2015-03" db="EMBL/GenBank/DDBJ databases">
        <title>RNA-seq based gene annotation and comparative genomics of four Zymoseptoria species reveal species-specific pathogenicity related genes and transposable element activity.</title>
        <authorList>
            <person name="Grandaubert J."/>
            <person name="Bhattacharyya A."/>
            <person name="Stukenbrock E.H."/>
        </authorList>
    </citation>
    <scope>NUCLEOTIDE SEQUENCE [LARGE SCALE GENOMIC DNA]</scope>
    <source>
        <strain evidence="13 14">Zb18110</strain>
    </source>
</reference>
<dbReference type="EC" id="3.2.1.39" evidence="3"/>